<dbReference type="GO" id="GO:0005737">
    <property type="term" value="C:cytoplasm"/>
    <property type="evidence" value="ECO:0007669"/>
    <property type="project" value="UniProtKB-SubCell"/>
</dbReference>
<dbReference type="OrthoDB" id="428655at2759"/>
<protein>
    <recommendedName>
        <fullName evidence="7">NudC domain-containing protein 1</fullName>
    </recommendedName>
</protein>
<dbReference type="EMBL" id="OA882077">
    <property type="protein sequence ID" value="CAD7272524.1"/>
    <property type="molecule type" value="Genomic_DNA"/>
</dbReference>
<dbReference type="PANTHER" id="PTHR21664:SF1">
    <property type="entry name" value="NUDC DOMAIN-CONTAINING PROTEIN 1"/>
    <property type="match status" value="1"/>
</dbReference>
<keyword evidence="3" id="KW-0963">Cytoplasm</keyword>
<evidence type="ECO:0000256" key="1">
    <source>
        <dbReference type="ARBA" id="ARBA00004123"/>
    </source>
</evidence>
<dbReference type="PANTHER" id="PTHR21664">
    <property type="entry name" value="CHRONIC MYELOGENOUS LEUKEMIA TUMOR ANTIGEN 66"/>
    <property type="match status" value="1"/>
</dbReference>
<dbReference type="AlphaFoldDB" id="A0A7R9BEB3"/>
<dbReference type="EMBL" id="CAJPEX010000040">
    <property type="protein sequence ID" value="CAG0912676.1"/>
    <property type="molecule type" value="Genomic_DNA"/>
</dbReference>
<proteinExistence type="predicted"/>
<comment type="subcellular location">
    <subcellularLocation>
        <location evidence="2">Cytoplasm</location>
    </subcellularLocation>
    <subcellularLocation>
        <location evidence="1">Nucleus</location>
    </subcellularLocation>
</comment>
<dbReference type="GO" id="GO:0005634">
    <property type="term" value="C:nucleus"/>
    <property type="evidence" value="ECO:0007669"/>
    <property type="project" value="UniProtKB-SubCell"/>
</dbReference>
<sequence length="564" mass="63140">MSDSAAIRVTLNPDRSLLNADFETYKLSLDPLPKYEIELRNESKVQRSKVAENDDFTLQFVSLQRLHNHLVSDPWVGNSVVYFVDASFRVNCCSETDMRKSCESDVLKCRAQLPKPHQIEKLRYHPTIAFPSPEFALVACGTTYLWLFNTGKRTVDNSESGQWELLEEFDYADIVNDGFMLKDATYSKVMEKEFVSCLLVHVDLNAKKELLAIPEFDSSAFVTLIDWIVVARNSPEGAWEEISRRRLGGKHALLLAALETFDESSDALILASEGAEFRMLFDTATGVIPVDKSNENGAVEEPEPLYEWNQNADTVTVTMKLPDVVSKSEVNADGDGMWRELIKKCKRGKETVDPEVAAAVHERLAHLTSETLVSEAEPGSGIGLNQMEECDDLPLETSTLARFVCEKDGGCHISHKASLSSHQWIFSTKLTPESLPVVCLRHDVDAIVWEFKENEPDCWNASHIGTFDAFGYVFASKENRKYTVCPPDMSYVAICDSATHCYIYRKVNSYSELKNRKSGKHLPTVAKQFVLTLKHEEVLGAVAAVEGLFVMTDSALNYVALTGC</sequence>
<reference evidence="5" key="1">
    <citation type="submission" date="2020-11" db="EMBL/GenBank/DDBJ databases">
        <authorList>
            <person name="Tran Van P."/>
        </authorList>
    </citation>
    <scope>NUCLEOTIDE SEQUENCE</scope>
</reference>
<keyword evidence="6" id="KW-1185">Reference proteome</keyword>
<evidence type="ECO:0000256" key="4">
    <source>
        <dbReference type="ARBA" id="ARBA00023242"/>
    </source>
</evidence>
<evidence type="ECO:0000256" key="3">
    <source>
        <dbReference type="ARBA" id="ARBA00022490"/>
    </source>
</evidence>
<gene>
    <name evidence="5" type="ORF">NMOB1V02_LOCUS453</name>
</gene>
<organism evidence="5">
    <name type="scientific">Notodromas monacha</name>
    <dbReference type="NCBI Taxonomy" id="399045"/>
    <lineage>
        <taxon>Eukaryota</taxon>
        <taxon>Metazoa</taxon>
        <taxon>Ecdysozoa</taxon>
        <taxon>Arthropoda</taxon>
        <taxon>Crustacea</taxon>
        <taxon>Oligostraca</taxon>
        <taxon>Ostracoda</taxon>
        <taxon>Podocopa</taxon>
        <taxon>Podocopida</taxon>
        <taxon>Cypridocopina</taxon>
        <taxon>Cypridoidea</taxon>
        <taxon>Cyprididae</taxon>
        <taxon>Notodromas</taxon>
    </lineage>
</organism>
<evidence type="ECO:0000256" key="2">
    <source>
        <dbReference type="ARBA" id="ARBA00004496"/>
    </source>
</evidence>
<evidence type="ECO:0000313" key="5">
    <source>
        <dbReference type="EMBL" id="CAD7272524.1"/>
    </source>
</evidence>
<keyword evidence="4" id="KW-0539">Nucleus</keyword>
<accession>A0A7R9BEB3</accession>
<dbReference type="Proteomes" id="UP000678499">
    <property type="component" value="Unassembled WGS sequence"/>
</dbReference>
<name>A0A7R9BEB3_9CRUS</name>
<evidence type="ECO:0008006" key="7">
    <source>
        <dbReference type="Google" id="ProtNLM"/>
    </source>
</evidence>
<evidence type="ECO:0000313" key="6">
    <source>
        <dbReference type="Proteomes" id="UP000678499"/>
    </source>
</evidence>
<dbReference type="InterPro" id="IPR037895">
    <property type="entry name" value="NUDCD1"/>
</dbReference>